<dbReference type="SUPFAM" id="SSF49785">
    <property type="entry name" value="Galactose-binding domain-like"/>
    <property type="match status" value="1"/>
</dbReference>
<dbReference type="CDD" id="cd04080">
    <property type="entry name" value="CBM6_cellulase-like"/>
    <property type="match status" value="1"/>
</dbReference>
<dbReference type="InterPro" id="IPR006584">
    <property type="entry name" value="Cellulose-bd_IV"/>
</dbReference>
<dbReference type="PANTHER" id="PTHR34154">
    <property type="entry name" value="ALKALI-SENSITIVE LINKAGE PROTEIN 1"/>
    <property type="match status" value="1"/>
</dbReference>
<accession>A0A1I6Q8Q2</accession>
<dbReference type="InterPro" id="IPR008979">
    <property type="entry name" value="Galactose-bd-like_sf"/>
</dbReference>
<evidence type="ECO:0000313" key="5">
    <source>
        <dbReference type="Proteomes" id="UP000199312"/>
    </source>
</evidence>
<name>A0A1I6Q8Q2_9FLAO</name>
<dbReference type="EMBL" id="FOZP01000003">
    <property type="protein sequence ID" value="SFS48725.1"/>
    <property type="molecule type" value="Genomic_DNA"/>
</dbReference>
<feature type="domain" description="CBM6" evidence="3">
    <location>
        <begin position="290"/>
        <end position="408"/>
    </location>
</feature>
<dbReference type="InterPro" id="IPR053183">
    <property type="entry name" value="ASL1"/>
</dbReference>
<dbReference type="PROSITE" id="PS51175">
    <property type="entry name" value="CBM6"/>
    <property type="match status" value="1"/>
</dbReference>
<keyword evidence="1 2" id="KW-0732">Signal</keyword>
<dbReference type="InterPro" id="IPR017853">
    <property type="entry name" value="GH"/>
</dbReference>
<dbReference type="GO" id="GO:0030246">
    <property type="term" value="F:carbohydrate binding"/>
    <property type="evidence" value="ECO:0007669"/>
    <property type="project" value="InterPro"/>
</dbReference>
<dbReference type="SUPFAM" id="SSF51445">
    <property type="entry name" value="(Trans)glycosidases"/>
    <property type="match status" value="1"/>
</dbReference>
<evidence type="ECO:0000259" key="3">
    <source>
        <dbReference type="PROSITE" id="PS51175"/>
    </source>
</evidence>
<gene>
    <name evidence="4" type="ORF">SAMN04488006_1613</name>
</gene>
<dbReference type="NCBIfam" id="TIGR04183">
    <property type="entry name" value="Por_Secre_tail"/>
    <property type="match status" value="1"/>
</dbReference>
<dbReference type="PANTHER" id="PTHR34154:SF3">
    <property type="entry name" value="ALKALI-SENSITIVE LINKAGE PROTEIN 1"/>
    <property type="match status" value="1"/>
</dbReference>
<reference evidence="5" key="1">
    <citation type="submission" date="2016-10" db="EMBL/GenBank/DDBJ databases">
        <authorList>
            <person name="Varghese N."/>
            <person name="Submissions S."/>
        </authorList>
    </citation>
    <scope>NUCLEOTIDE SEQUENCE [LARGE SCALE GENOMIC DNA]</scope>
    <source>
        <strain evidence="5">DSM 24450</strain>
    </source>
</reference>
<dbReference type="Pfam" id="PF03422">
    <property type="entry name" value="CBM_6"/>
    <property type="match status" value="1"/>
</dbReference>
<dbReference type="Gene3D" id="3.20.20.80">
    <property type="entry name" value="Glycosidases"/>
    <property type="match status" value="1"/>
</dbReference>
<dbReference type="Gene3D" id="2.60.120.260">
    <property type="entry name" value="Galactose-binding domain-like"/>
    <property type="match status" value="1"/>
</dbReference>
<dbReference type="SMART" id="SM00606">
    <property type="entry name" value="CBD_IV"/>
    <property type="match status" value="1"/>
</dbReference>
<dbReference type="Pfam" id="PF18962">
    <property type="entry name" value="Por_Secre_tail"/>
    <property type="match status" value="1"/>
</dbReference>
<dbReference type="Proteomes" id="UP000199312">
    <property type="component" value="Unassembled WGS sequence"/>
</dbReference>
<organism evidence="4 5">
    <name type="scientific">Lutibacter maritimus</name>
    <dbReference type="NCBI Taxonomy" id="593133"/>
    <lineage>
        <taxon>Bacteria</taxon>
        <taxon>Pseudomonadati</taxon>
        <taxon>Bacteroidota</taxon>
        <taxon>Flavobacteriia</taxon>
        <taxon>Flavobacteriales</taxon>
        <taxon>Flavobacteriaceae</taxon>
        <taxon>Lutibacter</taxon>
    </lineage>
</organism>
<dbReference type="GO" id="GO:0071966">
    <property type="term" value="P:fungal-type cell wall polysaccharide metabolic process"/>
    <property type="evidence" value="ECO:0007669"/>
    <property type="project" value="TreeGrafter"/>
</dbReference>
<feature type="chain" id="PRO_5011448098" evidence="2">
    <location>
        <begin position="22"/>
        <end position="641"/>
    </location>
</feature>
<evidence type="ECO:0000313" key="4">
    <source>
        <dbReference type="EMBL" id="SFS48725.1"/>
    </source>
</evidence>
<dbReference type="InterPro" id="IPR005084">
    <property type="entry name" value="CBM6"/>
</dbReference>
<protein>
    <submittedName>
        <fullName evidence="4">Por secretion system C-terminal sorting domain-containing protein</fullName>
    </submittedName>
</protein>
<keyword evidence="5" id="KW-1185">Reference proteome</keyword>
<sequence length="641" mass="71399">MPIKKILFAVILSLFFIHCYAQNKSYKRGVAYGYHSANDMQKFSENISWWYNWGAQPENAIRTTYQNYNVDFTPMAWNATGIPAVNNWVRQDAKVKYILGFNEPNFTDQANMTPSQAAAAWPSFQAIAKSYNLKTVGPAVNYCGNCVTENGTTYTNAFTYLDDFFAACTDCEVDFIALHWYGSGNSIVGYVNDARKYNKPIWVTEFASWDYSNPVQNVAEQKKYLAGTVNFLERDPDIYRYSWFVGRTNSGQNAYPYIDLYGANGELTELGEIYMKIPVYDPNYKFQIPGKIEAEEYYLMSGLFAEITEDTDGFLNLGWAENNDWASYKINVTTTGTYTISTRIAGSDTGKIDFLVDNQLKATLNTPNTGGWQKWQTITSTIDLEAGEHLLKMVIKDAGFNINWISISNNTAPSTSFDIKTVGETCENKKNGQLVITAKDQGVYKATLNGVASTFALTKIYNNLAPGTYDLCVSVVGETTQQCYTFEISKGKSVSGKVSVINSKSVEVEIDKGTAPYNVFVNNQKAFDTSATQFNINIQQGDVIQVKTAIPCEGIITKKINFFDEIKAFPNPTSENFEITLPFSQNQVQIAIYNMQGNLILNGNYAVINGKVSISLAGEASGVYNAKIGVSEPINLKIVKI</sequence>
<dbReference type="InterPro" id="IPR024655">
    <property type="entry name" value="Asl1_glyco_hydro_catalytic"/>
</dbReference>
<proteinExistence type="predicted"/>
<dbReference type="RefSeq" id="WP_090224640.1">
    <property type="nucleotide sequence ID" value="NZ_FOZP01000003.1"/>
</dbReference>
<dbReference type="STRING" id="593133.SAMN04488006_1613"/>
<dbReference type="InterPro" id="IPR026444">
    <property type="entry name" value="Secre_tail"/>
</dbReference>
<evidence type="ECO:0000256" key="1">
    <source>
        <dbReference type="ARBA" id="ARBA00022729"/>
    </source>
</evidence>
<feature type="signal peptide" evidence="2">
    <location>
        <begin position="1"/>
        <end position="21"/>
    </location>
</feature>
<dbReference type="Pfam" id="PF11790">
    <property type="entry name" value="Glyco_hydro_cc"/>
    <property type="match status" value="1"/>
</dbReference>
<dbReference type="OrthoDB" id="9809583at2"/>
<evidence type="ECO:0000256" key="2">
    <source>
        <dbReference type="SAM" id="SignalP"/>
    </source>
</evidence>
<dbReference type="AlphaFoldDB" id="A0A1I6Q8Q2"/>